<dbReference type="Proteomes" id="UP000229681">
    <property type="component" value="Unassembled WGS sequence"/>
</dbReference>
<dbReference type="InterPro" id="IPR029016">
    <property type="entry name" value="GAF-like_dom_sf"/>
</dbReference>
<name>A0A2M8P6H8_9CHLR</name>
<dbReference type="InterPro" id="IPR003018">
    <property type="entry name" value="GAF"/>
</dbReference>
<organism evidence="2 3">
    <name type="scientific">Candidatus Thermofonsia Clade 1 bacterium</name>
    <dbReference type="NCBI Taxonomy" id="2364210"/>
    <lineage>
        <taxon>Bacteria</taxon>
        <taxon>Bacillati</taxon>
        <taxon>Chloroflexota</taxon>
        <taxon>Candidatus Thermofontia</taxon>
        <taxon>Candidatus Thermofonsia Clade 1</taxon>
    </lineage>
</organism>
<sequence>MEGVVIGLLGIDSSKPNAFTPEDIEIAERFGVQVSLAVRTARLYRRLEECVASSALNVS</sequence>
<protein>
    <recommendedName>
        <fullName evidence="1">GAF domain-containing protein</fullName>
    </recommendedName>
</protein>
<dbReference type="Pfam" id="PF01590">
    <property type="entry name" value="GAF"/>
    <property type="match status" value="1"/>
</dbReference>
<dbReference type="AlphaFoldDB" id="A0A2M8P6H8"/>
<evidence type="ECO:0000313" key="3">
    <source>
        <dbReference type="Proteomes" id="UP000229681"/>
    </source>
</evidence>
<proteinExistence type="predicted"/>
<dbReference type="SUPFAM" id="SSF55781">
    <property type="entry name" value="GAF domain-like"/>
    <property type="match status" value="1"/>
</dbReference>
<accession>A0A2M8P6H8</accession>
<dbReference type="EMBL" id="PGTM01001102">
    <property type="protein sequence ID" value="PJF33146.1"/>
    <property type="molecule type" value="Genomic_DNA"/>
</dbReference>
<dbReference type="Gene3D" id="3.30.450.40">
    <property type="match status" value="1"/>
</dbReference>
<comment type="caution">
    <text evidence="2">The sequence shown here is derived from an EMBL/GenBank/DDBJ whole genome shotgun (WGS) entry which is preliminary data.</text>
</comment>
<gene>
    <name evidence="2" type="ORF">CUN49_19305</name>
</gene>
<feature type="domain" description="GAF" evidence="1">
    <location>
        <begin position="2"/>
        <end position="38"/>
    </location>
</feature>
<evidence type="ECO:0000259" key="1">
    <source>
        <dbReference type="Pfam" id="PF01590"/>
    </source>
</evidence>
<reference evidence="2 3" key="1">
    <citation type="submission" date="2017-11" db="EMBL/GenBank/DDBJ databases">
        <title>Evolution of Phototrophy in the Chloroflexi Phylum Driven by Horizontal Gene Transfer.</title>
        <authorList>
            <person name="Ward L.M."/>
            <person name="Hemp J."/>
            <person name="Shih P.M."/>
            <person name="Mcglynn S.E."/>
            <person name="Fischer W."/>
        </authorList>
    </citation>
    <scope>NUCLEOTIDE SEQUENCE [LARGE SCALE GENOMIC DNA]</scope>
    <source>
        <strain evidence="2">JP3_13</strain>
    </source>
</reference>
<evidence type="ECO:0000313" key="2">
    <source>
        <dbReference type="EMBL" id="PJF33146.1"/>
    </source>
</evidence>